<dbReference type="RefSeq" id="XP_024661110.1">
    <property type="nucleotide sequence ID" value="XM_024805342.1"/>
</dbReference>
<sequence length="1370" mass="150433">MLLKSRQSSLTDRIKPTREMESGALAMEVSAGLDSTSRRQAWAKTRESVWQDSNSEHLFGPQEPQPSQSNGNTQGPTAQGQVPNNKIASWLNDCRTPLGASLDDQSASPSRGPLKNGCSFEDDLSLGAEANYPQTKACFDLAADQKRSQYKEKGKSLNSTGSGKSSTVSSVSELLDLYEEDPEEILLNLGFGREEPDLSSKIPSRFFNSSSSARGIDIKVYLAAQLQRMEVENPNYALTSRFRQIEVLTTVANEFFQLYSQVSGQPVQRISTTDQVEGGAKGGRKGGGDEQSSPLKKRDPVINAAKILTRSISRRNLFSSNSESTEAQTPNQQMLTNGHEAPADAPASAEQDGSSTNSHHQAEVVSPKHMRKKDNCPLATVTEETSGDGETGSLTDNRPEQHTTDPDLQSTNQGTGEGTQVVKEVEKRNSTPEKAPHTLAPPRPAHLRTENADSFEIEEINEDEANPHRTSRSGVDLSRRDSLQSDSSGYAEEPSADLNSHLKVQVSSDSCDSETTVTSHPSQDVATPLAMDKPAFDLPDGREEEARPGEAAESDRSNGSREEHMDTETSEQIPQYTAHHLPRSRPVEVQQDETLGKENVERCDRTDPDPDPEPESAQSMPAAEQQAQPESKEPQHDSEQGPEHTQNPTETEGDTDTSTEKTSGENKVKVEPVFLDEAESHCPVAPASLVHSALDRAKQSNRTASQRRGISMQRSSSLPSSLLSPCKIVSSVRIQFGQGLASCTQPKYSFKYTPEPEDKEEEEDGREEKEDEEVEEEPTNCLSTLIINPACSSSSKKKSPAVFPPKPIPRYLMRPSYSLQSPSPPPDWPSGVNAESWSTQSVPDLSSNPQQPGHFQQNMNAYRNQQSLNPEENLFSDSHRSAQYPCPSPNLNQRSNSSSHPFMSNPALQYTPPHLHGSLPNLHHHHSPSVNHRCSLTSLLQPSTSPGPQHDSISNLHPLSTPTSPHHIPSGHLHPGPSGMYHPVYNHQYSHQQPYQLPPQGSQFGSPYFSHQGYNPYLSFPHHTHLHPTVSPEHSLHPGLAPPPGFHIGMGLALSPGHNLHPGLRDANAPGPGPGQSPSSTEMQLRRVLHEIRGTVQSLNRADTPDMFSEPRATLPNHQTLAEFQQKRRSLNLFRSQMMDLELAIIRQQAPVYNHLSPADRLELEQLQSLRSAVREELQELEQQLEDRLELTHRTQHRGLHRDFSVESLSTASALRAMEPVSDLLREQLFLQSEIGSDRHSSYTNPSPRSVSPVREDQGGGDGKQKQGMYRASINITPAPPPRPNVHTEETEEEERASDGAALAAGGGGRGEAPEVEEGAAGEVRVDSLQQLIKEIRESVAQEVRREIFSELLAAVSPRPSPLPARQPPV</sequence>
<reference evidence="5" key="3">
    <citation type="submission" date="2025-09" db="UniProtKB">
        <authorList>
            <consortium name="Ensembl"/>
        </authorList>
    </citation>
    <scope>IDENTIFICATION</scope>
</reference>
<accession>A0A3P9D350</accession>
<feature type="compositionally biased region" description="Basic and acidic residues" evidence="3">
    <location>
        <begin position="630"/>
        <end position="642"/>
    </location>
</feature>
<feature type="region of interest" description="Disordered" evidence="3">
    <location>
        <begin position="876"/>
        <end position="985"/>
    </location>
</feature>
<evidence type="ECO:0000256" key="3">
    <source>
        <dbReference type="SAM" id="MobiDB-lite"/>
    </source>
</evidence>
<evidence type="ECO:0000256" key="2">
    <source>
        <dbReference type="SAM" id="Coils"/>
    </source>
</evidence>
<evidence type="ECO:0000259" key="4">
    <source>
        <dbReference type="SMART" id="SM01257"/>
    </source>
</evidence>
<feature type="domain" description="ITPR-interacting" evidence="4">
    <location>
        <begin position="149"/>
        <end position="316"/>
    </location>
</feature>
<name>A0A3P9D350_9CICH</name>
<feature type="compositionally biased region" description="Polar residues" evidence="3">
    <location>
        <begin position="700"/>
        <end position="714"/>
    </location>
</feature>
<dbReference type="Pfam" id="PF14722">
    <property type="entry name" value="KRAP_IP3R_bind"/>
    <property type="match status" value="1"/>
</dbReference>
<evidence type="ECO:0000256" key="1">
    <source>
        <dbReference type="ARBA" id="ARBA00023054"/>
    </source>
</evidence>
<dbReference type="STRING" id="106582.ENSMZEP00005028769"/>
<feature type="compositionally biased region" description="Polar residues" evidence="3">
    <location>
        <begin position="65"/>
        <end position="83"/>
    </location>
</feature>
<feature type="region of interest" description="Disordered" evidence="3">
    <location>
        <begin position="745"/>
        <end position="781"/>
    </location>
</feature>
<feature type="region of interest" description="Disordered" evidence="3">
    <location>
        <begin position="693"/>
        <end position="722"/>
    </location>
</feature>
<protein>
    <submittedName>
        <fullName evidence="5">ITPR interacting domain containing 2</fullName>
    </submittedName>
</protein>
<dbReference type="Ensembl" id="ENSMZET00005029678.1">
    <property type="protein sequence ID" value="ENSMZEP00005028769.1"/>
    <property type="gene ID" value="ENSMZEG00005021460.1"/>
</dbReference>
<feature type="compositionally biased region" description="Acidic residues" evidence="3">
    <location>
        <begin position="755"/>
        <end position="778"/>
    </location>
</feature>
<feature type="compositionally biased region" description="Polar residues" evidence="3">
    <location>
        <begin position="833"/>
        <end position="856"/>
    </location>
</feature>
<dbReference type="RefSeq" id="XP_024661109.1">
    <property type="nucleotide sequence ID" value="XM_024805341.1"/>
</dbReference>
<feature type="coiled-coil region" evidence="2">
    <location>
        <begin position="1164"/>
        <end position="1195"/>
    </location>
</feature>
<reference evidence="5 6" key="1">
    <citation type="journal article" date="2014" name="Nature">
        <title>The genomic substrate for adaptive radiation in African cichlid fish.</title>
        <authorList>
            <person name="Brawand D."/>
            <person name="Wagner C.E."/>
            <person name="Li Y.I."/>
            <person name="Malinsky M."/>
            <person name="Keller I."/>
            <person name="Fan S."/>
            <person name="Simakov O."/>
            <person name="Ng A.Y."/>
            <person name="Lim Z.W."/>
            <person name="Bezault E."/>
            <person name="Turner-Maier J."/>
            <person name="Johnson J."/>
            <person name="Alcazar R."/>
            <person name="Noh H.J."/>
            <person name="Russell P."/>
            <person name="Aken B."/>
            <person name="Alfoldi J."/>
            <person name="Amemiya C."/>
            <person name="Azzouzi N."/>
            <person name="Baroiller J.F."/>
            <person name="Barloy-Hubler F."/>
            <person name="Berlin A."/>
            <person name="Bloomquist R."/>
            <person name="Carleton K.L."/>
            <person name="Conte M.A."/>
            <person name="D'Cotta H."/>
            <person name="Eshel O."/>
            <person name="Gaffney L."/>
            <person name="Galibert F."/>
            <person name="Gante H.F."/>
            <person name="Gnerre S."/>
            <person name="Greuter L."/>
            <person name="Guyon R."/>
            <person name="Haddad N.S."/>
            <person name="Haerty W."/>
            <person name="Harris R.M."/>
            <person name="Hofmann H.A."/>
            <person name="Hourlier T."/>
            <person name="Hulata G."/>
            <person name="Jaffe D.B."/>
            <person name="Lara M."/>
            <person name="Lee A.P."/>
            <person name="MacCallum I."/>
            <person name="Mwaiko S."/>
            <person name="Nikaido M."/>
            <person name="Nishihara H."/>
            <person name="Ozouf-Costaz C."/>
            <person name="Penman D.J."/>
            <person name="Przybylski D."/>
            <person name="Rakotomanga M."/>
            <person name="Renn S.C.P."/>
            <person name="Ribeiro F.J."/>
            <person name="Ron M."/>
            <person name="Salzburger W."/>
            <person name="Sanchez-Pulido L."/>
            <person name="Santos M.E."/>
            <person name="Searle S."/>
            <person name="Sharpe T."/>
            <person name="Swofford R."/>
            <person name="Tan F.J."/>
            <person name="Williams L."/>
            <person name="Young S."/>
            <person name="Yin S."/>
            <person name="Okada N."/>
            <person name="Kocher T.D."/>
            <person name="Miska E.A."/>
            <person name="Lander E.S."/>
            <person name="Venkatesh B."/>
            <person name="Fernald R.D."/>
            <person name="Meyer A."/>
            <person name="Ponting C.P."/>
            <person name="Streelman J.T."/>
            <person name="Lindblad-Toh K."/>
            <person name="Seehausen O."/>
            <person name="Di Palma F."/>
        </authorList>
    </citation>
    <scope>NUCLEOTIDE SEQUENCE</scope>
</reference>
<feature type="compositionally biased region" description="Low complexity" evidence="3">
    <location>
        <begin position="912"/>
        <end position="921"/>
    </location>
</feature>
<dbReference type="InterPro" id="IPR029325">
    <property type="entry name" value="ITPR-bd"/>
</dbReference>
<feature type="region of interest" description="Disordered" evidence="3">
    <location>
        <begin position="315"/>
        <end position="674"/>
    </location>
</feature>
<feature type="compositionally biased region" description="Basic and acidic residues" evidence="3">
    <location>
        <begin position="539"/>
        <end position="567"/>
    </location>
</feature>
<feature type="compositionally biased region" description="Acidic residues" evidence="3">
    <location>
        <begin position="453"/>
        <end position="464"/>
    </location>
</feature>
<feature type="compositionally biased region" description="Polar residues" evidence="3">
    <location>
        <begin position="505"/>
        <end position="525"/>
    </location>
</feature>
<dbReference type="GeneTree" id="ENSGT00940000158532"/>
<feature type="compositionally biased region" description="Polar residues" evidence="3">
    <location>
        <begin position="1"/>
        <end position="11"/>
    </location>
</feature>
<feature type="compositionally biased region" description="Basic and acidic residues" evidence="3">
    <location>
        <begin position="12"/>
        <end position="21"/>
    </location>
</feature>
<dbReference type="PANTHER" id="PTHR17469:SF11">
    <property type="entry name" value="PROTEIN ITPRID2"/>
    <property type="match status" value="1"/>
</dbReference>
<feature type="compositionally biased region" description="Low complexity" evidence="3">
    <location>
        <begin position="928"/>
        <end position="949"/>
    </location>
</feature>
<dbReference type="InterPro" id="IPR029326">
    <property type="entry name" value="SSFA2_C"/>
</dbReference>
<organism evidence="5 6">
    <name type="scientific">Maylandia zebra</name>
    <name type="common">zebra mbuna</name>
    <dbReference type="NCBI Taxonomy" id="106582"/>
    <lineage>
        <taxon>Eukaryota</taxon>
        <taxon>Metazoa</taxon>
        <taxon>Chordata</taxon>
        <taxon>Craniata</taxon>
        <taxon>Vertebrata</taxon>
        <taxon>Euteleostomi</taxon>
        <taxon>Actinopterygii</taxon>
        <taxon>Neopterygii</taxon>
        <taxon>Teleostei</taxon>
        <taxon>Neoteleostei</taxon>
        <taxon>Acanthomorphata</taxon>
        <taxon>Ovalentaria</taxon>
        <taxon>Cichlomorphae</taxon>
        <taxon>Cichliformes</taxon>
        <taxon>Cichlidae</taxon>
        <taxon>African cichlids</taxon>
        <taxon>Pseudocrenilabrinae</taxon>
        <taxon>Haplochromini</taxon>
        <taxon>Maylandia</taxon>
        <taxon>Maylandia zebra complex</taxon>
    </lineage>
</organism>
<feature type="region of interest" description="Disordered" evidence="3">
    <location>
        <begin position="1"/>
        <end position="83"/>
    </location>
</feature>
<reference evidence="5" key="2">
    <citation type="submission" date="2025-08" db="UniProtKB">
        <authorList>
            <consortium name="Ensembl"/>
        </authorList>
    </citation>
    <scope>IDENTIFICATION</scope>
</reference>
<keyword evidence="6" id="KW-1185">Reference proteome</keyword>
<feature type="compositionally biased region" description="Polar residues" evidence="3">
    <location>
        <begin position="315"/>
        <end position="336"/>
    </location>
</feature>
<keyword evidence="1 2" id="KW-0175">Coiled coil</keyword>
<feature type="region of interest" description="Disordered" evidence="3">
    <location>
        <begin position="1236"/>
        <end position="1323"/>
    </location>
</feature>
<evidence type="ECO:0000313" key="5">
    <source>
        <dbReference type="Ensembl" id="ENSMZEP00005028769.1"/>
    </source>
</evidence>
<feature type="compositionally biased region" description="Basic and acidic residues" evidence="3">
    <location>
        <begin position="423"/>
        <end position="436"/>
    </location>
</feature>
<dbReference type="PANTHER" id="PTHR17469">
    <property type="entry name" value="SPERM SPECIFIC ANTIGEN 2-RELATED"/>
    <property type="match status" value="1"/>
</dbReference>
<feature type="region of interest" description="Disordered" evidence="3">
    <location>
        <begin position="814"/>
        <end position="856"/>
    </location>
</feature>
<evidence type="ECO:0000313" key="6">
    <source>
        <dbReference type="Proteomes" id="UP000265160"/>
    </source>
</evidence>
<dbReference type="Proteomes" id="UP000265160">
    <property type="component" value="LG16"/>
</dbReference>
<feature type="compositionally biased region" description="Basic and acidic residues" evidence="3">
    <location>
        <begin position="594"/>
        <end position="608"/>
    </location>
</feature>
<feature type="compositionally biased region" description="Basic and acidic residues" evidence="3">
    <location>
        <begin position="658"/>
        <end position="670"/>
    </location>
</feature>
<feature type="compositionally biased region" description="Polar residues" evidence="3">
    <location>
        <begin position="889"/>
        <end position="908"/>
    </location>
</feature>
<dbReference type="InterPro" id="IPR043444">
    <property type="entry name" value="TESPA1-like"/>
</dbReference>
<dbReference type="GO" id="GO:0005102">
    <property type="term" value="F:signaling receptor binding"/>
    <property type="evidence" value="ECO:0007669"/>
    <property type="project" value="InterPro"/>
</dbReference>
<proteinExistence type="predicted"/>
<dbReference type="Pfam" id="PF14723">
    <property type="entry name" value="SSFA2_C"/>
    <property type="match status" value="1"/>
</dbReference>
<feature type="region of interest" description="Disordered" evidence="3">
    <location>
        <begin position="267"/>
        <end position="302"/>
    </location>
</feature>
<dbReference type="SMART" id="SM01257">
    <property type="entry name" value="KRAP_IP3R_bind"/>
    <property type="match status" value="1"/>
</dbReference>
<feature type="region of interest" description="Disordered" evidence="3">
    <location>
        <begin position="1051"/>
        <end position="1082"/>
    </location>
</feature>
<feature type="compositionally biased region" description="Polar residues" evidence="3">
    <location>
        <begin position="951"/>
        <end position="964"/>
    </location>
</feature>